<dbReference type="Gene3D" id="3.20.20.80">
    <property type="entry name" value="Glycosidases"/>
    <property type="match status" value="1"/>
</dbReference>
<organism evidence="8 9">
    <name type="scientific">Periconia macrospinosa</name>
    <dbReference type="NCBI Taxonomy" id="97972"/>
    <lineage>
        <taxon>Eukaryota</taxon>
        <taxon>Fungi</taxon>
        <taxon>Dikarya</taxon>
        <taxon>Ascomycota</taxon>
        <taxon>Pezizomycotina</taxon>
        <taxon>Dothideomycetes</taxon>
        <taxon>Pleosporomycetidae</taxon>
        <taxon>Pleosporales</taxon>
        <taxon>Massarineae</taxon>
        <taxon>Periconiaceae</taxon>
        <taxon>Periconia</taxon>
    </lineage>
</organism>
<evidence type="ECO:0000259" key="7">
    <source>
        <dbReference type="Pfam" id="PF01120"/>
    </source>
</evidence>
<keyword evidence="6" id="KW-0326">Glycosidase</keyword>
<dbReference type="Proteomes" id="UP000244855">
    <property type="component" value="Unassembled WGS sequence"/>
</dbReference>
<dbReference type="GO" id="GO:0006004">
    <property type="term" value="P:fucose metabolic process"/>
    <property type="evidence" value="ECO:0007669"/>
    <property type="project" value="InterPro"/>
</dbReference>
<comment type="function">
    <text evidence="1">Alpha-L-fucosidase is responsible for hydrolyzing the alpha-1,6-linked fucose joined to the reducing-end N-acetylglucosamine of the carbohydrate moieties of glycoproteins.</text>
</comment>
<evidence type="ECO:0000256" key="6">
    <source>
        <dbReference type="ARBA" id="ARBA00023295"/>
    </source>
</evidence>
<evidence type="ECO:0000256" key="3">
    <source>
        <dbReference type="ARBA" id="ARBA00012662"/>
    </source>
</evidence>
<feature type="domain" description="Glycoside hydrolase family 29 N-terminal" evidence="7">
    <location>
        <begin position="99"/>
        <end position="455"/>
    </location>
</feature>
<proteinExistence type="inferred from homology"/>
<dbReference type="Pfam" id="PF01120">
    <property type="entry name" value="Alpha_L_fucos"/>
    <property type="match status" value="1"/>
</dbReference>
<dbReference type="GO" id="GO:0016139">
    <property type="term" value="P:glycoside catabolic process"/>
    <property type="evidence" value="ECO:0007669"/>
    <property type="project" value="TreeGrafter"/>
</dbReference>
<evidence type="ECO:0000256" key="4">
    <source>
        <dbReference type="ARBA" id="ARBA00022729"/>
    </source>
</evidence>
<dbReference type="STRING" id="97972.A0A2V1D8A8"/>
<dbReference type="PANTHER" id="PTHR10030:SF37">
    <property type="entry name" value="ALPHA-L-FUCOSIDASE-RELATED"/>
    <property type="match status" value="1"/>
</dbReference>
<dbReference type="InterPro" id="IPR000933">
    <property type="entry name" value="Glyco_hydro_29"/>
</dbReference>
<dbReference type="InterPro" id="IPR017853">
    <property type="entry name" value="GH"/>
</dbReference>
<evidence type="ECO:0000313" key="9">
    <source>
        <dbReference type="Proteomes" id="UP000244855"/>
    </source>
</evidence>
<keyword evidence="4" id="KW-0732">Signal</keyword>
<dbReference type="EC" id="3.2.1.51" evidence="3"/>
<name>A0A2V1D8A8_9PLEO</name>
<dbReference type="InterPro" id="IPR057739">
    <property type="entry name" value="Glyco_hydro_29_N"/>
</dbReference>
<gene>
    <name evidence="8" type="ORF">DM02DRAFT_693564</name>
</gene>
<reference evidence="8 9" key="1">
    <citation type="journal article" date="2018" name="Sci. Rep.">
        <title>Comparative genomics provides insights into the lifestyle and reveals functional heterogeneity of dark septate endophytic fungi.</title>
        <authorList>
            <person name="Knapp D.G."/>
            <person name="Nemeth J.B."/>
            <person name="Barry K."/>
            <person name="Hainaut M."/>
            <person name="Henrissat B."/>
            <person name="Johnson J."/>
            <person name="Kuo A."/>
            <person name="Lim J.H.P."/>
            <person name="Lipzen A."/>
            <person name="Nolan M."/>
            <person name="Ohm R.A."/>
            <person name="Tamas L."/>
            <person name="Grigoriev I.V."/>
            <person name="Spatafora J.W."/>
            <person name="Nagy L.G."/>
            <person name="Kovacs G.M."/>
        </authorList>
    </citation>
    <scope>NUCLEOTIDE SEQUENCE [LARGE SCALE GENOMIC DNA]</scope>
    <source>
        <strain evidence="8 9">DSE2036</strain>
    </source>
</reference>
<keyword evidence="5 8" id="KW-0378">Hydrolase</keyword>
<dbReference type="SMART" id="SM00812">
    <property type="entry name" value="Alpha_L_fucos"/>
    <property type="match status" value="1"/>
</dbReference>
<dbReference type="InterPro" id="IPR016286">
    <property type="entry name" value="FUC_metazoa-typ"/>
</dbReference>
<dbReference type="PANTHER" id="PTHR10030">
    <property type="entry name" value="ALPHA-L-FUCOSIDASE"/>
    <property type="match status" value="1"/>
</dbReference>
<comment type="similarity">
    <text evidence="2">Belongs to the glycosyl hydrolase 29 family.</text>
</comment>
<evidence type="ECO:0000256" key="1">
    <source>
        <dbReference type="ARBA" id="ARBA00004071"/>
    </source>
</evidence>
<dbReference type="SUPFAM" id="SSF51445">
    <property type="entry name" value="(Trans)glycosidases"/>
    <property type="match status" value="1"/>
</dbReference>
<keyword evidence="9" id="KW-1185">Reference proteome</keyword>
<evidence type="ECO:0000256" key="2">
    <source>
        <dbReference type="ARBA" id="ARBA00007951"/>
    </source>
</evidence>
<evidence type="ECO:0000313" key="8">
    <source>
        <dbReference type="EMBL" id="PVH94282.1"/>
    </source>
</evidence>
<dbReference type="PRINTS" id="PR00741">
    <property type="entry name" value="GLHYDRLASE29"/>
</dbReference>
<evidence type="ECO:0000256" key="5">
    <source>
        <dbReference type="ARBA" id="ARBA00022801"/>
    </source>
</evidence>
<dbReference type="OrthoDB" id="6039950at2759"/>
<dbReference type="AlphaFoldDB" id="A0A2V1D8A8"/>
<dbReference type="EMBL" id="KZ805542">
    <property type="protein sequence ID" value="PVH94282.1"/>
    <property type="molecule type" value="Genomic_DNA"/>
</dbReference>
<accession>A0A2V1D8A8</accession>
<sequence length="551" mass="61850">MENGLETQIVDVKLENTGDVWLIDSHNLTVFVQSKGITTVQPAKVKRIRPGNSVVVEVGVQNKPGVNRGSTGTAKVVAQWANGLSTSFNITATYGIPIYNASKASINKHESPSWWRNAKYGIFIHWGLYSVPAWGNTGANESYSEWYWFRQMDPKHKSQTYQHHLAKYGPNIVYDDFMTNFTADKFNPKDWVNLFADAGARYFIPVTKHHDGFALFDMPANVSQRNSVKQKPHRDFLKELFDAAKKYQPRLRRGTYFSMPEWFNPAYTNYTRDNKWGIGQGPPVNPYTNKTVPYTGFVEVGDFLQDIQLAQMNILAKNYDTEIMWCDIGGPSLSPTFASQWLNSAYAKNRQVTLNSRCGGITGDFATPEYKPITNLSARHWEATRGMDPFSFGYNAATPDDQYMNATTIIRMLTDIVAKNGNFLLDVGPKADGTIPDIMMANLREAGKWIHAHGESIFDTKYWPNGPGDGDFRYTTTDDAFYIQILKEPTGSITIPDLVPYLQSDEVTVVGGSKNGTTVPAALDSAGRMVLNVSNDIATADKHVWTFKFTY</sequence>
<protein>
    <recommendedName>
        <fullName evidence="3">alpha-L-fucosidase</fullName>
        <ecNumber evidence="3">3.2.1.51</ecNumber>
    </recommendedName>
</protein>
<dbReference type="GO" id="GO:0004560">
    <property type="term" value="F:alpha-L-fucosidase activity"/>
    <property type="evidence" value="ECO:0007669"/>
    <property type="project" value="UniProtKB-EC"/>
</dbReference>